<reference evidence="1 2" key="1">
    <citation type="submission" date="2015-07" db="EMBL/GenBank/DDBJ databases">
        <title>The genome of Habropoda laboriosa.</title>
        <authorList>
            <person name="Pan H."/>
            <person name="Kapheim K."/>
        </authorList>
    </citation>
    <scope>NUCLEOTIDE SEQUENCE [LARGE SCALE GENOMIC DNA]</scope>
    <source>
        <strain evidence="1">0110345459</strain>
    </source>
</reference>
<gene>
    <name evidence="1" type="ORF">WH47_08646</name>
</gene>
<dbReference type="AlphaFoldDB" id="A0A0L7RH84"/>
<sequence>MKNAVHSKSMTILTTYIPSRFLRMMVCLVALLIKENLSSSIVFFSLGRHHDGSPLSIPSTIPVPKAPPTLVANLFVQLISSVFQGECKKPLDVVPHIRQGMDNYWISSPINTTKYACNEARHAQSYCEHVKRMPLTTLSLA</sequence>
<evidence type="ECO:0000313" key="1">
    <source>
        <dbReference type="EMBL" id="KOC70169.1"/>
    </source>
</evidence>
<keyword evidence="2" id="KW-1185">Reference proteome</keyword>
<evidence type="ECO:0000313" key="2">
    <source>
        <dbReference type="Proteomes" id="UP000053825"/>
    </source>
</evidence>
<proteinExistence type="predicted"/>
<accession>A0A0L7RH84</accession>
<dbReference type="Proteomes" id="UP000053825">
    <property type="component" value="Unassembled WGS sequence"/>
</dbReference>
<organism evidence="1 2">
    <name type="scientific">Habropoda laboriosa</name>
    <dbReference type="NCBI Taxonomy" id="597456"/>
    <lineage>
        <taxon>Eukaryota</taxon>
        <taxon>Metazoa</taxon>
        <taxon>Ecdysozoa</taxon>
        <taxon>Arthropoda</taxon>
        <taxon>Hexapoda</taxon>
        <taxon>Insecta</taxon>
        <taxon>Pterygota</taxon>
        <taxon>Neoptera</taxon>
        <taxon>Endopterygota</taxon>
        <taxon>Hymenoptera</taxon>
        <taxon>Apocrita</taxon>
        <taxon>Aculeata</taxon>
        <taxon>Apoidea</taxon>
        <taxon>Anthophila</taxon>
        <taxon>Apidae</taxon>
        <taxon>Habropoda</taxon>
    </lineage>
</organism>
<protein>
    <submittedName>
        <fullName evidence="1">Uncharacterized protein</fullName>
    </submittedName>
</protein>
<name>A0A0L7RH84_9HYME</name>
<dbReference type="EMBL" id="KQ414593">
    <property type="protein sequence ID" value="KOC70169.1"/>
    <property type="molecule type" value="Genomic_DNA"/>
</dbReference>